<dbReference type="GO" id="GO:0020037">
    <property type="term" value="F:heme binding"/>
    <property type="evidence" value="ECO:0007669"/>
    <property type="project" value="InterPro"/>
</dbReference>
<feature type="transmembrane region" description="Helical" evidence="1">
    <location>
        <begin position="245"/>
        <end position="264"/>
    </location>
</feature>
<evidence type="ECO:0000259" key="2">
    <source>
        <dbReference type="Pfam" id="PF01578"/>
    </source>
</evidence>
<feature type="transmembrane region" description="Helical" evidence="1">
    <location>
        <begin position="180"/>
        <end position="203"/>
    </location>
</feature>
<name>A0A3B0YMM7_9ZZZZ</name>
<accession>A0A3B0YMM7</accession>
<dbReference type="PANTHER" id="PTHR38034">
    <property type="entry name" value="INNER MEMBRANE PROTEIN YPJD"/>
    <property type="match status" value="1"/>
</dbReference>
<dbReference type="InterPro" id="IPR052372">
    <property type="entry name" value="YpjD/HemX"/>
</dbReference>
<feature type="transmembrane region" description="Helical" evidence="1">
    <location>
        <begin position="6"/>
        <end position="25"/>
    </location>
</feature>
<sequence>MSNFLIFTTITLYSTATFILLWPIIRRKQRSPQSQSRSRLLLPGLIAFTLHGFVLYQSIIAPSGINLGIFKAMSLVSWMIVGLILLTSIRKPVECLGIVLFPLAIITLTMDRYLFADHIIVTGGSWQLQAHIFTSIAAYSVLTVAMVQSIILAIQDKHLRQHQPGGFIGSLPPLATMEKLLFQIIGIGFILLTIGLLIGLLFMENLFSSGKLHKTILSVLAWSFFAILLWGRFKFGWRGRMAIRWALSGFIMLMLAFIGTKTVLELILHR</sequence>
<gene>
    <name evidence="3" type="ORF">MNBD_GAMMA12-1009</name>
</gene>
<dbReference type="GO" id="GO:0017004">
    <property type="term" value="P:cytochrome complex assembly"/>
    <property type="evidence" value="ECO:0007669"/>
    <property type="project" value="InterPro"/>
</dbReference>
<organism evidence="3">
    <name type="scientific">hydrothermal vent metagenome</name>
    <dbReference type="NCBI Taxonomy" id="652676"/>
    <lineage>
        <taxon>unclassified sequences</taxon>
        <taxon>metagenomes</taxon>
        <taxon>ecological metagenomes</taxon>
    </lineage>
</organism>
<feature type="domain" description="Cytochrome c assembly protein" evidence="2">
    <location>
        <begin position="42"/>
        <end position="266"/>
    </location>
</feature>
<dbReference type="GO" id="GO:0005886">
    <property type="term" value="C:plasma membrane"/>
    <property type="evidence" value="ECO:0007669"/>
    <property type="project" value="TreeGrafter"/>
</dbReference>
<dbReference type="AlphaFoldDB" id="A0A3B0YMM7"/>
<feature type="transmembrane region" description="Helical" evidence="1">
    <location>
        <begin position="93"/>
        <end position="110"/>
    </location>
</feature>
<protein>
    <recommendedName>
        <fullName evidence="2">Cytochrome c assembly protein domain-containing protein</fullName>
    </recommendedName>
</protein>
<evidence type="ECO:0000256" key="1">
    <source>
        <dbReference type="SAM" id="Phobius"/>
    </source>
</evidence>
<dbReference type="EMBL" id="UOFL01000238">
    <property type="protein sequence ID" value="VAW82158.1"/>
    <property type="molecule type" value="Genomic_DNA"/>
</dbReference>
<evidence type="ECO:0000313" key="3">
    <source>
        <dbReference type="EMBL" id="VAW82158.1"/>
    </source>
</evidence>
<feature type="transmembrane region" description="Helical" evidence="1">
    <location>
        <begin position="215"/>
        <end position="233"/>
    </location>
</feature>
<keyword evidence="1" id="KW-0812">Transmembrane</keyword>
<feature type="transmembrane region" description="Helical" evidence="1">
    <location>
        <begin position="40"/>
        <end position="59"/>
    </location>
</feature>
<proteinExistence type="predicted"/>
<keyword evidence="1" id="KW-0472">Membrane</keyword>
<dbReference type="Pfam" id="PF01578">
    <property type="entry name" value="Cytochrom_C_asm"/>
    <property type="match status" value="1"/>
</dbReference>
<reference evidence="3" key="1">
    <citation type="submission" date="2018-06" db="EMBL/GenBank/DDBJ databases">
        <authorList>
            <person name="Zhirakovskaya E."/>
        </authorList>
    </citation>
    <scope>NUCLEOTIDE SEQUENCE</scope>
</reference>
<feature type="transmembrane region" description="Helical" evidence="1">
    <location>
        <begin position="130"/>
        <end position="154"/>
    </location>
</feature>
<keyword evidence="1" id="KW-1133">Transmembrane helix</keyword>
<feature type="transmembrane region" description="Helical" evidence="1">
    <location>
        <begin position="65"/>
        <end position="86"/>
    </location>
</feature>
<dbReference type="InterPro" id="IPR002541">
    <property type="entry name" value="Cyt_c_assembly"/>
</dbReference>
<dbReference type="PANTHER" id="PTHR38034:SF1">
    <property type="entry name" value="INNER MEMBRANE PROTEIN YPJD"/>
    <property type="match status" value="1"/>
</dbReference>